<sequence length="87" mass="9868">MPGVDVTTAKIVISYFFRLFGRHFFCERSGVDMVQHVACCVKGVYKHPAGQVTNDEAGDHQHEESIIGLVRLVGRFTRKFVHLFAFL</sequence>
<reference evidence="1 2" key="1">
    <citation type="journal article" date="2016" name="Nat. Commun.">
        <title>Thousands of microbial genomes shed light on interconnected biogeochemical processes in an aquifer system.</title>
        <authorList>
            <person name="Anantharaman K."/>
            <person name="Brown C.T."/>
            <person name="Hug L.A."/>
            <person name="Sharon I."/>
            <person name="Castelle C.J."/>
            <person name="Probst A.J."/>
            <person name="Thomas B.C."/>
            <person name="Singh A."/>
            <person name="Wilkins M.J."/>
            <person name="Karaoz U."/>
            <person name="Brodie E.L."/>
            <person name="Williams K.H."/>
            <person name="Hubbard S.S."/>
            <person name="Banfield J.F."/>
        </authorList>
    </citation>
    <scope>NUCLEOTIDE SEQUENCE [LARGE SCALE GENOMIC DNA]</scope>
</reference>
<gene>
    <name evidence="1" type="ORF">A2469_01405</name>
</gene>
<name>A0A1F6P2N5_9BACT</name>
<accession>A0A1F6P2N5</accession>
<dbReference type="EMBL" id="MFQY01000002">
    <property type="protein sequence ID" value="OGH90415.1"/>
    <property type="molecule type" value="Genomic_DNA"/>
</dbReference>
<dbReference type="Proteomes" id="UP000178895">
    <property type="component" value="Unassembled WGS sequence"/>
</dbReference>
<dbReference type="AlphaFoldDB" id="A0A1F6P2N5"/>
<evidence type="ECO:0000313" key="1">
    <source>
        <dbReference type="EMBL" id="OGH90415.1"/>
    </source>
</evidence>
<comment type="caution">
    <text evidence="1">The sequence shown here is derived from an EMBL/GenBank/DDBJ whole genome shotgun (WGS) entry which is preliminary data.</text>
</comment>
<evidence type="ECO:0000313" key="2">
    <source>
        <dbReference type="Proteomes" id="UP000178895"/>
    </source>
</evidence>
<organism evidence="1 2">
    <name type="scientific">Candidatus Magasanikbacteria bacterium RIFOXYC2_FULL_40_16</name>
    <dbReference type="NCBI Taxonomy" id="1798703"/>
    <lineage>
        <taxon>Bacteria</taxon>
        <taxon>Candidatus Magasanikiibacteriota</taxon>
    </lineage>
</organism>
<proteinExistence type="predicted"/>
<protein>
    <submittedName>
        <fullName evidence="1">Uncharacterized protein</fullName>
    </submittedName>
</protein>